<organism evidence="1 2">
    <name type="scientific">Acetatifactor muris</name>
    <dbReference type="NCBI Taxonomy" id="879566"/>
    <lineage>
        <taxon>Bacteria</taxon>
        <taxon>Bacillati</taxon>
        <taxon>Bacillota</taxon>
        <taxon>Clostridia</taxon>
        <taxon>Lachnospirales</taxon>
        <taxon>Lachnospiraceae</taxon>
        <taxon>Acetatifactor</taxon>
    </lineage>
</organism>
<dbReference type="OrthoDB" id="3034312at2"/>
<keyword evidence="2" id="KW-1185">Reference proteome</keyword>
<dbReference type="EMBL" id="OFSM01000022">
    <property type="protein sequence ID" value="SOY31185.1"/>
    <property type="molecule type" value="Genomic_DNA"/>
</dbReference>
<accession>A0A2K4ZL67</accession>
<protein>
    <recommendedName>
        <fullName evidence="3">DUF2971 domain-containing protein</fullName>
    </recommendedName>
</protein>
<sequence>MPQGYDNEILYHYTDFQALDGILHSAQLRVNNILNMNDAAEMRYFMTGLCDAVVKRLEEEGDTGRGEQVRALFEKELKKEFYYSAYAACFSLYRDDAAQWERYGNRGRGVCIAFQGEYLQKMAQGALSLQTVFYQDDMAAHKLTGIFYRLMKREKDLTKESPDVEKAMNYAWSCSAAFKHPSFFSEREVRLVVSPFVKEHLEVKPCYHISVERIKKYYPLDLMAMCRKIGIGMEDLIAEIIIGPESTQAKYILQDYLRDNGLSGLAEKVSHSKCPLRRSPK</sequence>
<dbReference type="Pfam" id="PF11185">
    <property type="entry name" value="DUF2971"/>
    <property type="match status" value="1"/>
</dbReference>
<reference evidence="1 2" key="1">
    <citation type="submission" date="2018-01" db="EMBL/GenBank/DDBJ databases">
        <authorList>
            <person name="Gaut B.S."/>
            <person name="Morton B.R."/>
            <person name="Clegg M.T."/>
            <person name="Duvall M.R."/>
        </authorList>
    </citation>
    <scope>NUCLEOTIDE SEQUENCE [LARGE SCALE GENOMIC DNA]</scope>
    <source>
        <strain evidence="1">GP69</strain>
    </source>
</reference>
<dbReference type="AlphaFoldDB" id="A0A2K4ZL67"/>
<gene>
    <name evidence="1" type="ORF">AMURIS_03920</name>
</gene>
<dbReference type="Proteomes" id="UP000236311">
    <property type="component" value="Unassembled WGS sequence"/>
</dbReference>
<dbReference type="InterPro" id="IPR021352">
    <property type="entry name" value="DUF2971"/>
</dbReference>
<name>A0A2K4ZL67_9FIRM</name>
<evidence type="ECO:0000313" key="1">
    <source>
        <dbReference type="EMBL" id="SOY31185.1"/>
    </source>
</evidence>
<proteinExistence type="predicted"/>
<evidence type="ECO:0000313" key="2">
    <source>
        <dbReference type="Proteomes" id="UP000236311"/>
    </source>
</evidence>
<dbReference type="RefSeq" id="WP_103241183.1">
    <property type="nucleotide sequence ID" value="NZ_JANJZD010000032.1"/>
</dbReference>
<evidence type="ECO:0008006" key="3">
    <source>
        <dbReference type="Google" id="ProtNLM"/>
    </source>
</evidence>